<dbReference type="EMBL" id="CP072170">
    <property type="protein sequence ID" value="QYA10570.1"/>
    <property type="molecule type" value="Genomic_DNA"/>
</dbReference>
<dbReference type="InterPro" id="IPR014500">
    <property type="entry name" value="UCP019307_cupin"/>
</dbReference>
<dbReference type="PANTHER" id="PTHR36448">
    <property type="entry name" value="BLR7373 PROTEIN"/>
    <property type="match status" value="1"/>
</dbReference>
<dbReference type="EMBL" id="CP039693">
    <property type="protein sequence ID" value="QCJ00574.1"/>
    <property type="molecule type" value="Genomic_DNA"/>
</dbReference>
<organism evidence="1 3">
    <name type="scientific">Agrobacterium larrymoorei</name>
    <dbReference type="NCBI Taxonomy" id="160699"/>
    <lineage>
        <taxon>Bacteria</taxon>
        <taxon>Pseudomonadati</taxon>
        <taxon>Pseudomonadota</taxon>
        <taxon>Alphaproteobacteria</taxon>
        <taxon>Hyphomicrobiales</taxon>
        <taxon>Rhizobiaceae</taxon>
        <taxon>Rhizobium/Agrobacterium group</taxon>
        <taxon>Agrobacterium</taxon>
    </lineage>
</organism>
<protein>
    <submittedName>
        <fullName evidence="1">Cupin domain-containing protein</fullName>
    </submittedName>
</protein>
<keyword evidence="1" id="KW-0614">Plasmid</keyword>
<evidence type="ECO:0000313" key="1">
    <source>
        <dbReference type="EMBL" id="QCJ00574.1"/>
    </source>
</evidence>
<sequence>MEVEAIVFEPSDWVPNNQRLPVLYYQVQLDDGDDFETLFALNAWAGIWTDGVFDYQHYHAGAHEVLGVKSGTATLLIGGPDGRMVDVSSGDCLLLPAGTGHQNLGSSEDFQIVGAYPADEHADIQRSAATEEMLQKIASLPLPETDPVHGPSGGLLEKWG</sequence>
<dbReference type="PANTHER" id="PTHR36448:SF2">
    <property type="entry name" value="CUPIN TYPE-1 DOMAIN-CONTAINING PROTEIN"/>
    <property type="match status" value="1"/>
</dbReference>
<dbReference type="KEGG" id="alf:CFBP5473_21460"/>
<reference evidence="2 4" key="2">
    <citation type="submission" date="2021-03" db="EMBL/GenBank/DDBJ databases">
        <title>Rapid diversification of plasmids in a genus of pathogenic and nitrogen fixing bacteria.</title>
        <authorList>
            <person name="Weisberg A.J."/>
            <person name="Miller M."/>
            <person name="Ream W."/>
            <person name="Grunwald N.J."/>
            <person name="Chang J.H."/>
        </authorList>
    </citation>
    <scope>NUCLEOTIDE SEQUENCE [LARGE SCALE GENOMIC DNA]</scope>
    <source>
        <strain evidence="2 4">AF3.44</strain>
        <plasmid evidence="2 4">unnamed1</plasmid>
    </source>
</reference>
<name>A0A4D7DTE0_9HYPH</name>
<geneLocation type="plasmid" evidence="2 4">
    <name>unnamed1</name>
</geneLocation>
<dbReference type="CDD" id="cd02219">
    <property type="entry name" value="cupin_YjlB-like"/>
    <property type="match status" value="1"/>
</dbReference>
<dbReference type="InterPro" id="IPR014710">
    <property type="entry name" value="RmlC-like_jellyroll"/>
</dbReference>
<geneLocation type="plasmid" evidence="3">
    <name>palcfbp5473</name>
</geneLocation>
<evidence type="ECO:0000313" key="4">
    <source>
        <dbReference type="Proteomes" id="UP000826513"/>
    </source>
</evidence>
<dbReference type="Proteomes" id="UP000826513">
    <property type="component" value="Plasmid unnamed1"/>
</dbReference>
<dbReference type="SUPFAM" id="SSF51182">
    <property type="entry name" value="RmlC-like cupins"/>
    <property type="match status" value="1"/>
</dbReference>
<dbReference type="OrthoDB" id="9791759at2"/>
<dbReference type="PIRSF" id="PIRSF019307">
    <property type="entry name" value="UCP019307"/>
    <property type="match status" value="1"/>
</dbReference>
<reference evidence="1 3" key="1">
    <citation type="submission" date="2019-04" db="EMBL/GenBank/DDBJ databases">
        <title>Complete genome sequence of Agrobacterium larrymoorei CFBP5473.</title>
        <authorList>
            <person name="Haryono M."/>
            <person name="Chou L."/>
            <person name="Lin Y.-C."/>
            <person name="Lai E.-M."/>
            <person name="Kuo C.-H."/>
        </authorList>
    </citation>
    <scope>NUCLEOTIDE SEQUENCE [LARGE SCALE GENOMIC DNA]</scope>
    <source>
        <strain evidence="1 3">CFBP5473</strain>
        <plasmid evidence="3">palcfbp5473</plasmid>
        <plasmid evidence="1">pAlCFBP5473</plasmid>
    </source>
</reference>
<dbReference type="InterPro" id="IPR011051">
    <property type="entry name" value="RmlC_Cupin_sf"/>
</dbReference>
<dbReference type="RefSeq" id="WP_136954420.1">
    <property type="nucleotide sequence ID" value="NZ_CP039693.1"/>
</dbReference>
<geneLocation type="plasmid" evidence="1">
    <name>pAlCFBP5473</name>
</geneLocation>
<evidence type="ECO:0000313" key="3">
    <source>
        <dbReference type="Proteomes" id="UP000298545"/>
    </source>
</evidence>
<keyword evidence="4" id="KW-1185">Reference proteome</keyword>
<gene>
    <name evidence="1" type="ORF">CFBP5473_21460</name>
    <name evidence="2" type="ORF">J5285_25600</name>
</gene>
<dbReference type="Proteomes" id="UP000298545">
    <property type="component" value="Plasmid pAlCFBP5473"/>
</dbReference>
<dbReference type="InterPro" id="IPR047121">
    <property type="entry name" value="YjiB-like"/>
</dbReference>
<proteinExistence type="predicted"/>
<accession>A0A4D7DTE0</accession>
<dbReference type="Gene3D" id="2.60.120.10">
    <property type="entry name" value="Jelly Rolls"/>
    <property type="match status" value="1"/>
</dbReference>
<evidence type="ECO:0000313" key="2">
    <source>
        <dbReference type="EMBL" id="QYA10570.1"/>
    </source>
</evidence>
<dbReference type="AlphaFoldDB" id="A0A4D7DTE0"/>